<dbReference type="EMBL" id="AP028909">
    <property type="protein sequence ID" value="BES88123.1"/>
    <property type="molecule type" value="Genomic_DNA"/>
</dbReference>
<evidence type="ECO:0000256" key="2">
    <source>
        <dbReference type="ARBA" id="ARBA00022801"/>
    </source>
</evidence>
<dbReference type="PANTHER" id="PTHR24264:SF54">
    <property type="entry name" value="PEPTIDASE S1 DOMAIN-CONTAINING PROTEIN"/>
    <property type="match status" value="1"/>
</dbReference>
<dbReference type="PANTHER" id="PTHR24264">
    <property type="entry name" value="TRYPSIN-RELATED"/>
    <property type="match status" value="1"/>
</dbReference>
<name>A0ABN7A783_9HEMI</name>
<dbReference type="CDD" id="cd00190">
    <property type="entry name" value="Tryp_SPc"/>
    <property type="match status" value="1"/>
</dbReference>
<evidence type="ECO:0000256" key="3">
    <source>
        <dbReference type="ARBA" id="ARBA00022825"/>
    </source>
</evidence>
<evidence type="ECO:0000256" key="5">
    <source>
        <dbReference type="RuleBase" id="RU363034"/>
    </source>
</evidence>
<dbReference type="InterPro" id="IPR001314">
    <property type="entry name" value="Peptidase_S1A"/>
</dbReference>
<dbReference type="InterPro" id="IPR043504">
    <property type="entry name" value="Peptidase_S1_PA_chymotrypsin"/>
</dbReference>
<dbReference type="InterPro" id="IPR009003">
    <property type="entry name" value="Peptidase_S1_PA"/>
</dbReference>
<dbReference type="InterPro" id="IPR050127">
    <property type="entry name" value="Serine_Proteases_S1"/>
</dbReference>
<organism evidence="8 9">
    <name type="scientific">Nesidiocoris tenuis</name>
    <dbReference type="NCBI Taxonomy" id="355587"/>
    <lineage>
        <taxon>Eukaryota</taxon>
        <taxon>Metazoa</taxon>
        <taxon>Ecdysozoa</taxon>
        <taxon>Arthropoda</taxon>
        <taxon>Hexapoda</taxon>
        <taxon>Insecta</taxon>
        <taxon>Pterygota</taxon>
        <taxon>Neoptera</taxon>
        <taxon>Paraneoptera</taxon>
        <taxon>Hemiptera</taxon>
        <taxon>Heteroptera</taxon>
        <taxon>Panheteroptera</taxon>
        <taxon>Cimicomorpha</taxon>
        <taxon>Miridae</taxon>
        <taxon>Dicyphina</taxon>
        <taxon>Nesidiocoris</taxon>
    </lineage>
</organism>
<dbReference type="PRINTS" id="PR00722">
    <property type="entry name" value="CHYMOTRYPSIN"/>
</dbReference>
<dbReference type="Pfam" id="PF00089">
    <property type="entry name" value="Trypsin"/>
    <property type="match status" value="1"/>
</dbReference>
<accession>A0ABN7A783</accession>
<dbReference type="GO" id="GO:0006508">
    <property type="term" value="P:proteolysis"/>
    <property type="evidence" value="ECO:0007669"/>
    <property type="project" value="UniProtKB-KW"/>
</dbReference>
<dbReference type="GO" id="GO:0008233">
    <property type="term" value="F:peptidase activity"/>
    <property type="evidence" value="ECO:0007669"/>
    <property type="project" value="UniProtKB-KW"/>
</dbReference>
<sequence>MSMIVGVFVIISLSLSQSQSLLDLDEGDTCRTATEGPWVCRALKKCSHVDVRVSRPPICSFNGRDPIICCPPAAKKISLAEQNCKRLTKTLCFVEEKKLWDSGPPITKNVIGGRATKPKSRKNTVLIGYGAANDISWRCGGSLISDVWILTAAHCTDGGSDVGKARWARLGELDYATNADDARIQNRRIVQHINHPGYKPPIVYNDIALHKLDSPVTFDQYVAPICLQTTFDIPQLKATVVGWGRTEFAGDVSSKLMEADITLINNSECNKMWGDKDRTTPRGIDSKTMICAGEKEGGKDACSGDSGGPLVVNQPGTCLKKQVGVTSFGRDCGLPNTPGIYTRVSAYIPWIESIVWQ</sequence>
<dbReference type="PROSITE" id="PS50240">
    <property type="entry name" value="TRYPSIN_DOM"/>
    <property type="match status" value="1"/>
</dbReference>
<dbReference type="Gene3D" id="2.40.10.10">
    <property type="entry name" value="Trypsin-like serine proteases"/>
    <property type="match status" value="1"/>
</dbReference>
<dbReference type="InterPro" id="IPR033116">
    <property type="entry name" value="TRYPSIN_SER"/>
</dbReference>
<protein>
    <submittedName>
        <fullName evidence="8">Serine protease</fullName>
    </submittedName>
</protein>
<keyword evidence="2 5" id="KW-0378">Hydrolase</keyword>
<keyword evidence="9" id="KW-1185">Reference proteome</keyword>
<feature type="signal peptide" evidence="6">
    <location>
        <begin position="1"/>
        <end position="18"/>
    </location>
</feature>
<dbReference type="InterPro" id="IPR001254">
    <property type="entry name" value="Trypsin_dom"/>
</dbReference>
<evidence type="ECO:0000256" key="1">
    <source>
        <dbReference type="ARBA" id="ARBA00022670"/>
    </source>
</evidence>
<evidence type="ECO:0000259" key="7">
    <source>
        <dbReference type="PROSITE" id="PS50240"/>
    </source>
</evidence>
<keyword evidence="1 5" id="KW-0645">Protease</keyword>
<proteinExistence type="predicted"/>
<evidence type="ECO:0000256" key="6">
    <source>
        <dbReference type="SAM" id="SignalP"/>
    </source>
</evidence>
<dbReference type="SMART" id="SM00020">
    <property type="entry name" value="Tryp_SPc"/>
    <property type="match status" value="1"/>
</dbReference>
<evidence type="ECO:0000256" key="4">
    <source>
        <dbReference type="ARBA" id="ARBA00023157"/>
    </source>
</evidence>
<reference evidence="8 9" key="1">
    <citation type="submission" date="2023-09" db="EMBL/GenBank/DDBJ databases">
        <title>Nesidiocoris tenuis whole genome shotgun sequence.</title>
        <authorList>
            <person name="Shibata T."/>
            <person name="Shimoda M."/>
            <person name="Kobayashi T."/>
            <person name="Uehara T."/>
        </authorList>
    </citation>
    <scope>NUCLEOTIDE SEQUENCE [LARGE SCALE GENOMIC DNA]</scope>
    <source>
        <strain evidence="8 9">Japan</strain>
    </source>
</reference>
<dbReference type="Proteomes" id="UP001307889">
    <property type="component" value="Chromosome 1"/>
</dbReference>
<dbReference type="PROSITE" id="PS00134">
    <property type="entry name" value="TRYPSIN_HIS"/>
    <property type="match status" value="1"/>
</dbReference>
<dbReference type="PROSITE" id="PS00135">
    <property type="entry name" value="TRYPSIN_SER"/>
    <property type="match status" value="1"/>
</dbReference>
<keyword evidence="6" id="KW-0732">Signal</keyword>
<gene>
    <name evidence="8" type="ORF">NTJ_00929</name>
</gene>
<dbReference type="InterPro" id="IPR018114">
    <property type="entry name" value="TRYPSIN_HIS"/>
</dbReference>
<feature type="domain" description="Peptidase S1" evidence="7">
    <location>
        <begin position="110"/>
        <end position="356"/>
    </location>
</feature>
<evidence type="ECO:0000313" key="8">
    <source>
        <dbReference type="EMBL" id="BES88123.1"/>
    </source>
</evidence>
<feature type="chain" id="PRO_5047002656" evidence="6">
    <location>
        <begin position="19"/>
        <end position="357"/>
    </location>
</feature>
<keyword evidence="4" id="KW-1015">Disulfide bond</keyword>
<dbReference type="SUPFAM" id="SSF50494">
    <property type="entry name" value="Trypsin-like serine proteases"/>
    <property type="match status" value="1"/>
</dbReference>
<evidence type="ECO:0000313" key="9">
    <source>
        <dbReference type="Proteomes" id="UP001307889"/>
    </source>
</evidence>
<keyword evidence="3 5" id="KW-0720">Serine protease</keyword>